<evidence type="ECO:0000259" key="2">
    <source>
        <dbReference type="SMART" id="SM00198"/>
    </source>
</evidence>
<dbReference type="InterPro" id="IPR035940">
    <property type="entry name" value="CAP_sf"/>
</dbReference>
<keyword evidence="1" id="KW-0732">Signal</keyword>
<dbReference type="Gene3D" id="3.40.33.10">
    <property type="entry name" value="CAP"/>
    <property type="match status" value="1"/>
</dbReference>
<dbReference type="SMART" id="SM00198">
    <property type="entry name" value="SCP"/>
    <property type="match status" value="1"/>
</dbReference>
<dbReference type="PRINTS" id="PR00837">
    <property type="entry name" value="V5TPXLIKE"/>
</dbReference>
<feature type="signal peptide" evidence="1">
    <location>
        <begin position="1"/>
        <end position="20"/>
    </location>
</feature>
<evidence type="ECO:0000256" key="1">
    <source>
        <dbReference type="SAM" id="SignalP"/>
    </source>
</evidence>
<accession>A0A1B6GJA4</accession>
<dbReference type="InterPro" id="IPR002413">
    <property type="entry name" value="V5_allergen-like"/>
</dbReference>
<dbReference type="InterPro" id="IPR001283">
    <property type="entry name" value="CRISP-related"/>
</dbReference>
<feature type="chain" id="PRO_5008583608" description="SCP domain-containing protein" evidence="1">
    <location>
        <begin position="21"/>
        <end position="305"/>
    </location>
</feature>
<protein>
    <recommendedName>
        <fullName evidence="2">SCP domain-containing protein</fullName>
    </recommendedName>
</protein>
<dbReference type="AlphaFoldDB" id="A0A1B6GJA4"/>
<dbReference type="SUPFAM" id="SSF55797">
    <property type="entry name" value="PR-1-like"/>
    <property type="match status" value="1"/>
</dbReference>
<dbReference type="Pfam" id="PF00188">
    <property type="entry name" value="CAP"/>
    <property type="match status" value="1"/>
</dbReference>
<name>A0A1B6GJA4_9HEMI</name>
<reference evidence="3" key="1">
    <citation type="submission" date="2015-11" db="EMBL/GenBank/DDBJ databases">
        <title>De novo transcriptome assembly of four potential Pierce s Disease insect vectors from Arizona vineyards.</title>
        <authorList>
            <person name="Tassone E.E."/>
        </authorList>
    </citation>
    <scope>NUCLEOTIDE SEQUENCE</scope>
</reference>
<organism evidence="3">
    <name type="scientific">Cuerna arida</name>
    <dbReference type="NCBI Taxonomy" id="1464854"/>
    <lineage>
        <taxon>Eukaryota</taxon>
        <taxon>Metazoa</taxon>
        <taxon>Ecdysozoa</taxon>
        <taxon>Arthropoda</taxon>
        <taxon>Hexapoda</taxon>
        <taxon>Insecta</taxon>
        <taxon>Pterygota</taxon>
        <taxon>Neoptera</taxon>
        <taxon>Paraneoptera</taxon>
        <taxon>Hemiptera</taxon>
        <taxon>Auchenorrhyncha</taxon>
        <taxon>Membracoidea</taxon>
        <taxon>Cicadellidae</taxon>
        <taxon>Cicadellinae</taxon>
        <taxon>Proconiini</taxon>
        <taxon>Cuerna</taxon>
    </lineage>
</organism>
<dbReference type="CDD" id="cd05380">
    <property type="entry name" value="CAP_euk"/>
    <property type="match status" value="1"/>
</dbReference>
<sequence length="305" mass="34765">MVHCFLAWLVVQLVYVEVAADYDYCGTDCNGTKHTMCKYPTGGGRLCANNVKVYLWKQEKLYILETLNNMRQAIAKGSQNWDQKVNYKYKQPPASNMMKLVWDGEMGMIAKRWADQCEKPLHDECRRAMDGTEVGQNSYVSSFTDSGSINLDRRVERRKRIHAALKSWFTEIDLMDPKFVNNYKSSLENTTGNYTQLVWGNTVYIGCGYTEFDMGSGKIVYRFICNFKPKGNLPGKPVYRTGEPCTQCPPKTSCSITWTTLCYNGEANDFEEPSFGMRTQSTSPLISLGLLLCLALSNHLRRRLS</sequence>
<evidence type="ECO:0000313" key="3">
    <source>
        <dbReference type="EMBL" id="JAS62505.1"/>
    </source>
</evidence>
<dbReference type="PANTHER" id="PTHR10334">
    <property type="entry name" value="CYSTEINE-RICH SECRETORY PROTEIN-RELATED"/>
    <property type="match status" value="1"/>
</dbReference>
<feature type="domain" description="SCP" evidence="2">
    <location>
        <begin position="58"/>
        <end position="235"/>
    </location>
</feature>
<dbReference type="EMBL" id="GECZ01007264">
    <property type="protein sequence ID" value="JAS62505.1"/>
    <property type="molecule type" value="Transcribed_RNA"/>
</dbReference>
<dbReference type="GO" id="GO:0005576">
    <property type="term" value="C:extracellular region"/>
    <property type="evidence" value="ECO:0007669"/>
    <property type="project" value="UniProtKB-SubCell"/>
</dbReference>
<gene>
    <name evidence="3" type="ORF">g.14591</name>
</gene>
<dbReference type="InterPro" id="IPR014044">
    <property type="entry name" value="CAP_dom"/>
</dbReference>
<dbReference type="PRINTS" id="PR00838">
    <property type="entry name" value="V5ALLERGEN"/>
</dbReference>
<proteinExistence type="predicted"/>